<feature type="binding site" evidence="7">
    <location>
        <position position="439"/>
    </location>
    <ligand>
        <name>substrate</name>
    </ligand>
</feature>
<comment type="subcellular location">
    <subcellularLocation>
        <location evidence="1">Cell membrane</location>
        <topology evidence="1">Multi-pass membrane protein</topology>
    </subcellularLocation>
</comment>
<keyword evidence="13" id="KW-1185">Reference proteome</keyword>
<dbReference type="GO" id="GO:0005886">
    <property type="term" value="C:plasma membrane"/>
    <property type="evidence" value="ECO:0007669"/>
    <property type="project" value="UniProtKB-SubCell"/>
</dbReference>
<feature type="domain" description="Sulfatase N-terminal" evidence="10">
    <location>
        <begin position="270"/>
        <end position="546"/>
    </location>
</feature>
<evidence type="ECO:0000256" key="9">
    <source>
        <dbReference type="SAM" id="Phobius"/>
    </source>
</evidence>
<keyword evidence="7" id="KW-0464">Manganese</keyword>
<evidence type="ECO:0000313" key="13">
    <source>
        <dbReference type="Proteomes" id="UP001304515"/>
    </source>
</evidence>
<feature type="transmembrane region" description="Helical" evidence="9">
    <location>
        <begin position="89"/>
        <end position="113"/>
    </location>
</feature>
<dbReference type="CDD" id="cd16015">
    <property type="entry name" value="LTA_synthase"/>
    <property type="match status" value="1"/>
</dbReference>
<keyword evidence="5 9" id="KW-0472">Membrane</keyword>
<dbReference type="GO" id="GO:0016787">
    <property type="term" value="F:hydrolase activity"/>
    <property type="evidence" value="ECO:0007669"/>
    <property type="project" value="UniProtKB-KW"/>
</dbReference>
<evidence type="ECO:0000313" key="12">
    <source>
        <dbReference type="EMBL" id="WNM22077.1"/>
    </source>
</evidence>
<keyword evidence="3 9" id="KW-0812">Transmembrane</keyword>
<feature type="transmembrane region" description="Helical" evidence="9">
    <location>
        <begin position="12"/>
        <end position="34"/>
    </location>
</feature>
<keyword evidence="4 9" id="KW-1133">Transmembrane helix</keyword>
<reference evidence="11 13" key="1">
    <citation type="submission" date="2023-09" db="EMBL/GenBank/DDBJ databases">
        <title>Flavobacterium sp. a novel bacteria isolate from Pepper rhizosphere.</title>
        <authorList>
            <person name="Peng Y."/>
            <person name="Lee J."/>
        </authorList>
    </citation>
    <scope>NUCLEOTIDE SEQUENCE</scope>
    <source>
        <strain evidence="11">PMR2A8</strain>
        <strain evidence="12 13">PMTSA4</strain>
    </source>
</reference>
<accession>A0AA96J4Q1</accession>
<dbReference type="KEGG" id="fcj:RN605_01665"/>
<protein>
    <submittedName>
        <fullName evidence="11">Sulfatase-like hydrolase/transferase</fullName>
    </submittedName>
</protein>
<dbReference type="RefSeq" id="WP_313321675.1">
    <property type="nucleotide sequence ID" value="NZ_CP134878.1"/>
</dbReference>
<keyword evidence="2" id="KW-1003">Cell membrane</keyword>
<gene>
    <name evidence="12" type="ORF">RN605_01665</name>
    <name evidence="11" type="ORF">RN608_08365</name>
</gene>
<feature type="binding site" evidence="8">
    <location>
        <position position="278"/>
    </location>
    <ligand>
        <name>Mn(2+)</name>
        <dbReference type="ChEBI" id="CHEBI:29035"/>
    </ligand>
</feature>
<keyword evidence="11" id="KW-0378">Hydrolase</keyword>
<dbReference type="Proteomes" id="UP001304515">
    <property type="component" value="Chromosome"/>
</dbReference>
<feature type="active site" evidence="6">
    <location>
        <position position="324"/>
    </location>
</feature>
<feature type="transmembrane region" description="Helical" evidence="9">
    <location>
        <begin position="177"/>
        <end position="196"/>
    </location>
</feature>
<evidence type="ECO:0000256" key="7">
    <source>
        <dbReference type="PIRSR" id="PIRSR005091-2"/>
    </source>
</evidence>
<evidence type="ECO:0000259" key="10">
    <source>
        <dbReference type="Pfam" id="PF00884"/>
    </source>
</evidence>
<organism evidence="11">
    <name type="scientific">Flavobacterium capsici</name>
    <dbReference type="NCBI Taxonomy" id="3075618"/>
    <lineage>
        <taxon>Bacteria</taxon>
        <taxon>Pseudomonadati</taxon>
        <taxon>Bacteroidota</taxon>
        <taxon>Flavobacteriia</taxon>
        <taxon>Flavobacteriales</taxon>
        <taxon>Flavobacteriaceae</taxon>
        <taxon>Flavobacterium</taxon>
    </lineage>
</organism>
<dbReference type="Gene3D" id="3.30.1120.80">
    <property type="match status" value="1"/>
</dbReference>
<feature type="binding site" evidence="8">
    <location>
        <position position="494"/>
    </location>
    <ligand>
        <name>Mn(2+)</name>
        <dbReference type="ChEBI" id="CHEBI:29035"/>
    </ligand>
</feature>
<dbReference type="InterPro" id="IPR017850">
    <property type="entry name" value="Alkaline_phosphatase_core_sf"/>
</dbReference>
<dbReference type="InterPro" id="IPR050448">
    <property type="entry name" value="OpgB/LTA_synthase_biosynth"/>
</dbReference>
<evidence type="ECO:0000256" key="5">
    <source>
        <dbReference type="ARBA" id="ARBA00023136"/>
    </source>
</evidence>
<sequence length="641" mass="74300">MHKFPRINEYKALVYRVLLAYGFYSIVRILFFLYNAKLLKVDTASDFFALCYHGIAFDTTSIIYTNGLFILLSILPLKINAKKGFQKFLFYLYFATNLLAYATNFIDFIYYRYTFSRSTRASLDTLENEQNKGLLFFNFLINYWHVFLLFFITAILWVILYKRYKIKEDKPVSNPKYFGASIAVFLIIVTLCIGGIRGDFRKSTRPINLLDASRFVTNAAQADLVLNTPFAIIRTWSTNSFKKIDLLSKNEVDSLLVPIKHYANNPETKPNVVIFILESFAREYNGAFNKNTTIPNYEGYTPFVDSLAQHSLIFTNAYANGWKSIHGVSSVIAGIPSFKDAFTSSPYPKQKIESLVSTLKSEGYDTSFFHGAPNGSMGFLGFGNILGYDHYYGKTEYNNDADFDGVWGIWDEPFFQFFNKELTKKKQPFMATMFSVSSHEPYRIPERYEGKFPKGKVNINQCIGYTDYALKQFFKSAEKESWFKNTIFVMVADHGNTIAYDEYRKELNKNTVPILFYSPNEKYVGVNNDWAQQIDIYPTLLDMMGYQKPFRSWGRSLINEKQVPPFVVKYSANVFQYMSGDYVCTFDGKKIVGYYSKDDKNLEHNLIKQKTPEMDVIGQRCIAFIQDYMERIIDKRLETVR</sequence>
<accession>A0AA96EWC7</accession>
<dbReference type="InterPro" id="IPR000917">
    <property type="entry name" value="Sulfatase_N"/>
</dbReference>
<dbReference type="SUPFAM" id="SSF53649">
    <property type="entry name" value="Alkaline phosphatase-like"/>
    <property type="match status" value="1"/>
</dbReference>
<dbReference type="PANTHER" id="PTHR47371">
    <property type="entry name" value="LIPOTEICHOIC ACID SYNTHASE"/>
    <property type="match status" value="1"/>
</dbReference>
<dbReference type="Pfam" id="PF00884">
    <property type="entry name" value="Sulfatase"/>
    <property type="match status" value="1"/>
</dbReference>
<dbReference type="AlphaFoldDB" id="A0AA96EWC7"/>
<name>A0AA96EWC7_9FLAO</name>
<evidence type="ECO:0000256" key="4">
    <source>
        <dbReference type="ARBA" id="ARBA00022989"/>
    </source>
</evidence>
<proteinExistence type="predicted"/>
<feature type="binding site" evidence="8">
    <location>
        <position position="493"/>
    </location>
    <ligand>
        <name>Mn(2+)</name>
        <dbReference type="ChEBI" id="CHEBI:29035"/>
    </ligand>
</feature>
<evidence type="ECO:0000313" key="11">
    <source>
        <dbReference type="EMBL" id="WNM18025.1"/>
    </source>
</evidence>
<evidence type="ECO:0000256" key="2">
    <source>
        <dbReference type="ARBA" id="ARBA00022475"/>
    </source>
</evidence>
<dbReference type="InterPro" id="IPR012160">
    <property type="entry name" value="LtaS-like"/>
</dbReference>
<feature type="transmembrane region" description="Helical" evidence="9">
    <location>
        <begin position="54"/>
        <end position="77"/>
    </location>
</feature>
<evidence type="ECO:0000256" key="1">
    <source>
        <dbReference type="ARBA" id="ARBA00004651"/>
    </source>
</evidence>
<dbReference type="EMBL" id="CP134890">
    <property type="protein sequence ID" value="WNM22077.1"/>
    <property type="molecule type" value="Genomic_DNA"/>
</dbReference>
<feature type="transmembrane region" description="Helical" evidence="9">
    <location>
        <begin position="133"/>
        <end position="161"/>
    </location>
</feature>
<evidence type="ECO:0000256" key="3">
    <source>
        <dbReference type="ARBA" id="ARBA00022692"/>
    </source>
</evidence>
<keyword evidence="7" id="KW-0479">Metal-binding</keyword>
<dbReference type="Gene3D" id="3.40.720.10">
    <property type="entry name" value="Alkaline Phosphatase, subunit A"/>
    <property type="match status" value="1"/>
</dbReference>
<evidence type="ECO:0000256" key="6">
    <source>
        <dbReference type="PIRSR" id="PIRSR005091-1"/>
    </source>
</evidence>
<dbReference type="PANTHER" id="PTHR47371:SF3">
    <property type="entry name" value="PHOSPHOGLYCEROL TRANSFERASE I"/>
    <property type="match status" value="1"/>
</dbReference>
<dbReference type="EMBL" id="CP134878">
    <property type="protein sequence ID" value="WNM18025.1"/>
    <property type="molecule type" value="Genomic_DNA"/>
</dbReference>
<evidence type="ECO:0000256" key="8">
    <source>
        <dbReference type="PIRSR" id="PIRSR005091-3"/>
    </source>
</evidence>
<dbReference type="GO" id="GO:0046872">
    <property type="term" value="F:metal ion binding"/>
    <property type="evidence" value="ECO:0007669"/>
    <property type="project" value="UniProtKB-KW"/>
</dbReference>
<dbReference type="PIRSF" id="PIRSF005091">
    <property type="entry name" value="Mmb_sulf_HI1246"/>
    <property type="match status" value="1"/>
</dbReference>